<feature type="compositionally biased region" description="Low complexity" evidence="1">
    <location>
        <begin position="207"/>
        <end position="225"/>
    </location>
</feature>
<dbReference type="EMBL" id="CAJVCH010571389">
    <property type="protein sequence ID" value="CAG7837384.1"/>
    <property type="molecule type" value="Genomic_DNA"/>
</dbReference>
<feature type="compositionally biased region" description="Polar residues" evidence="1">
    <location>
        <begin position="39"/>
        <end position="49"/>
    </location>
</feature>
<protein>
    <submittedName>
        <fullName evidence="2">Uncharacterized protein</fullName>
    </submittedName>
</protein>
<sequence length="364" mass="39606">MVYTRSQLSLLESPSPACSVDGESHKGSQGAQPKRRRTISCSSTNSSLDESFGSDSTRSSGSPAKPELRKREKKIQNRQTEPRRASRLMKYYVGTTRGSNEEHSKDSKPDLLPPEPDSTSPGVTDDQVLELEAKLSPGSNIGDLDSEMRIELLSEDSSNSETVIQLCSGDEEMQSVSIVSVSDERSSLVGVSPDSLVKIIGKENGESSPTPVSSSSLCSSTTSNSGRLRVNIPNQVSQEDPYIDEIMDITSAPKLISPLRKGVASSEVCEYDCGSRDDLDSKVTQEATSVVDEMKRLDCLHEANTSVGDPIHSCTIETKLQSRVARLKEDDYVVDTKSPKQTEIEKSGIEEIQKANLRKQAGRT</sequence>
<keyword evidence="3" id="KW-1185">Reference proteome</keyword>
<feature type="region of interest" description="Disordered" evidence="1">
    <location>
        <begin position="1"/>
        <end position="127"/>
    </location>
</feature>
<reference evidence="2" key="1">
    <citation type="submission" date="2021-06" db="EMBL/GenBank/DDBJ databases">
        <authorList>
            <person name="Hodson N. C."/>
            <person name="Mongue J. A."/>
            <person name="Jaron S. K."/>
        </authorList>
    </citation>
    <scope>NUCLEOTIDE SEQUENCE</scope>
</reference>
<feature type="compositionally biased region" description="Basic and acidic residues" evidence="1">
    <location>
        <begin position="99"/>
        <end position="109"/>
    </location>
</feature>
<evidence type="ECO:0000313" key="2">
    <source>
        <dbReference type="EMBL" id="CAG7837384.1"/>
    </source>
</evidence>
<organism evidence="2 3">
    <name type="scientific">Allacma fusca</name>
    <dbReference type="NCBI Taxonomy" id="39272"/>
    <lineage>
        <taxon>Eukaryota</taxon>
        <taxon>Metazoa</taxon>
        <taxon>Ecdysozoa</taxon>
        <taxon>Arthropoda</taxon>
        <taxon>Hexapoda</taxon>
        <taxon>Collembola</taxon>
        <taxon>Symphypleona</taxon>
        <taxon>Sminthuridae</taxon>
        <taxon>Allacma</taxon>
    </lineage>
</organism>
<evidence type="ECO:0000256" key="1">
    <source>
        <dbReference type="SAM" id="MobiDB-lite"/>
    </source>
</evidence>
<name>A0A8J2LRB4_9HEXA</name>
<comment type="caution">
    <text evidence="2">The sequence shown here is derived from an EMBL/GenBank/DDBJ whole genome shotgun (WGS) entry which is preliminary data.</text>
</comment>
<feature type="compositionally biased region" description="Polar residues" evidence="1">
    <location>
        <begin position="1"/>
        <end position="12"/>
    </location>
</feature>
<feature type="compositionally biased region" description="Low complexity" evidence="1">
    <location>
        <begin position="51"/>
        <end position="62"/>
    </location>
</feature>
<gene>
    <name evidence="2" type="ORF">AFUS01_LOCUS46507</name>
</gene>
<proteinExistence type="predicted"/>
<accession>A0A8J2LRB4</accession>
<evidence type="ECO:0000313" key="3">
    <source>
        <dbReference type="Proteomes" id="UP000708208"/>
    </source>
</evidence>
<feature type="region of interest" description="Disordered" evidence="1">
    <location>
        <begin position="201"/>
        <end position="233"/>
    </location>
</feature>
<dbReference type="Proteomes" id="UP000708208">
    <property type="component" value="Unassembled WGS sequence"/>
</dbReference>
<dbReference type="AlphaFoldDB" id="A0A8J2LRB4"/>